<dbReference type="SMART" id="SM00421">
    <property type="entry name" value="HTH_LUXR"/>
    <property type="match status" value="1"/>
</dbReference>
<protein>
    <submittedName>
        <fullName evidence="4">DNA-binding CsgD family transcriptional regulator</fullName>
    </submittedName>
</protein>
<name>A0AAE3VW07_9ACTN</name>
<dbReference type="PRINTS" id="PR00038">
    <property type="entry name" value="HTHLUXR"/>
</dbReference>
<organism evidence="4 5">
    <name type="scientific">Catenuloplanes indicus</name>
    <dbReference type="NCBI Taxonomy" id="137267"/>
    <lineage>
        <taxon>Bacteria</taxon>
        <taxon>Bacillati</taxon>
        <taxon>Actinomycetota</taxon>
        <taxon>Actinomycetes</taxon>
        <taxon>Micromonosporales</taxon>
        <taxon>Micromonosporaceae</taxon>
        <taxon>Catenuloplanes</taxon>
    </lineage>
</organism>
<dbReference type="PANTHER" id="PTHR16305">
    <property type="entry name" value="TESTICULAR SOLUBLE ADENYLYL CYCLASE"/>
    <property type="match status" value="1"/>
</dbReference>
<evidence type="ECO:0000259" key="3">
    <source>
        <dbReference type="PROSITE" id="PS50043"/>
    </source>
</evidence>
<comment type="caution">
    <text evidence="4">The sequence shown here is derived from an EMBL/GenBank/DDBJ whole genome shotgun (WGS) entry which is preliminary data.</text>
</comment>
<dbReference type="AlphaFoldDB" id="A0AAE3VW07"/>
<keyword evidence="4" id="KW-0238">DNA-binding</keyword>
<dbReference type="SUPFAM" id="SSF46894">
    <property type="entry name" value="C-terminal effector domain of the bipartite response regulators"/>
    <property type="match status" value="1"/>
</dbReference>
<evidence type="ECO:0000313" key="5">
    <source>
        <dbReference type="Proteomes" id="UP001240236"/>
    </source>
</evidence>
<dbReference type="EMBL" id="JAUSUZ010000001">
    <property type="protein sequence ID" value="MDQ0365048.1"/>
    <property type="molecule type" value="Genomic_DNA"/>
</dbReference>
<reference evidence="4 5" key="1">
    <citation type="submission" date="2023-07" db="EMBL/GenBank/DDBJ databases">
        <title>Sequencing the genomes of 1000 actinobacteria strains.</title>
        <authorList>
            <person name="Klenk H.-P."/>
        </authorList>
    </citation>
    <scope>NUCLEOTIDE SEQUENCE [LARGE SCALE GENOMIC DNA]</scope>
    <source>
        <strain evidence="4 5">DSM 44709</strain>
    </source>
</reference>
<dbReference type="GO" id="GO:0004016">
    <property type="term" value="F:adenylate cyclase activity"/>
    <property type="evidence" value="ECO:0007669"/>
    <property type="project" value="TreeGrafter"/>
</dbReference>
<dbReference type="Gene3D" id="1.10.10.10">
    <property type="entry name" value="Winged helix-like DNA-binding domain superfamily/Winged helix DNA-binding domain"/>
    <property type="match status" value="1"/>
</dbReference>
<dbReference type="CDD" id="cd06170">
    <property type="entry name" value="LuxR_C_like"/>
    <property type="match status" value="1"/>
</dbReference>
<dbReference type="GO" id="GO:0005524">
    <property type="term" value="F:ATP binding"/>
    <property type="evidence" value="ECO:0007669"/>
    <property type="project" value="UniProtKB-KW"/>
</dbReference>
<dbReference type="SUPFAM" id="SSF52540">
    <property type="entry name" value="P-loop containing nucleoside triphosphate hydrolases"/>
    <property type="match status" value="1"/>
</dbReference>
<dbReference type="PROSITE" id="PS50043">
    <property type="entry name" value="HTH_LUXR_2"/>
    <property type="match status" value="1"/>
</dbReference>
<dbReference type="GO" id="GO:0006355">
    <property type="term" value="P:regulation of DNA-templated transcription"/>
    <property type="evidence" value="ECO:0007669"/>
    <property type="project" value="InterPro"/>
</dbReference>
<keyword evidence="1" id="KW-0547">Nucleotide-binding</keyword>
<sequence>MVTRRPPEPALLGRDADLVVIDAALTGAVSRGVVVIVRGEPGIGKTALLSAARQRALARNMRVLACAGVPIESDLPYSGLHQLLRPVIRRDPMLASATALSPAQRDTLLNALGLGDSEPISRHEVGEAVLALLAGEAAVAPVLVTVDDTHWLDRSTAQVVASVAHRLPGHRVVVIAAQRDTEPAGPLGDVPASRELMLGGLDGDTASRLLAAHAPDLPPRWRQRTLEVARGNPLALVELPAVLRHHDDSYGEDLPLTDRLERTFGMRARELSHDTRMLLLAAALHDRDDQNEIVSAAGRAAGRAIRPGDLAEAVDTGLLEVGDGTLRFRHPLMRSAVRRAATAAHRHGVHAALAEILAADPDRRVWHRAAACLAPDESVAAELERAASRAMRRGAPDAASVAMERAARLSPDTAERVRRLVTAADIGFGAGGGPRFARLIAELEILAIDPVDRARLAYWQEELLRRDWPGDAGVVAAIELTRRQLAAGHAEQALSTLASAAVRAWWVGPTGTVLHRLADTVRHPDLRADELTRAALLALIAPEQHSAPFLHRYAAARDEPREPADDVRLSQAAGAAGDMPAVIRSLDRAIPALRARGHLGLLAQALSSYAWAHLHLGQLELSEASAVECRRLSEEVGQPRWAVMASLAAGIVAGRRGDRHAAESAAAAAETVLLRSRAHPLLAKVELARGTAALGAGEFALAFDRLWRIVDPASPSHHRQVRAWALPELIEAGVRSGRLARLRPLHAELAALAERTGSPLLRAAVTATAPLLADDPAAAFDAAIAADLAAWPWHRARLLLAHGEWLRRERQAADARGPLREAHRIFRALGTVPWADRAEAEIRASGEHVRVRALAGSDALTPQELQIARLAASGLTNREIGDRLLLSHRTVGTHLYRIFPKLGVTARAGLARALEAYDRT</sequence>
<dbReference type="InterPro" id="IPR016032">
    <property type="entry name" value="Sig_transdc_resp-reg_C-effctor"/>
</dbReference>
<evidence type="ECO:0000256" key="2">
    <source>
        <dbReference type="ARBA" id="ARBA00022840"/>
    </source>
</evidence>
<dbReference type="InterPro" id="IPR036388">
    <property type="entry name" value="WH-like_DNA-bd_sf"/>
</dbReference>
<dbReference type="GO" id="GO:0003677">
    <property type="term" value="F:DNA binding"/>
    <property type="evidence" value="ECO:0007669"/>
    <property type="project" value="UniProtKB-KW"/>
</dbReference>
<proteinExistence type="predicted"/>
<dbReference type="GO" id="GO:0005737">
    <property type="term" value="C:cytoplasm"/>
    <property type="evidence" value="ECO:0007669"/>
    <property type="project" value="TreeGrafter"/>
</dbReference>
<dbReference type="InterPro" id="IPR000792">
    <property type="entry name" value="Tscrpt_reg_LuxR_C"/>
</dbReference>
<accession>A0AAE3VW07</accession>
<dbReference type="PROSITE" id="PS00622">
    <property type="entry name" value="HTH_LUXR_1"/>
    <property type="match status" value="1"/>
</dbReference>
<dbReference type="Proteomes" id="UP001240236">
    <property type="component" value="Unassembled WGS sequence"/>
</dbReference>
<feature type="domain" description="HTH luxR-type" evidence="3">
    <location>
        <begin position="853"/>
        <end position="918"/>
    </location>
</feature>
<dbReference type="Pfam" id="PF00196">
    <property type="entry name" value="GerE"/>
    <property type="match status" value="1"/>
</dbReference>
<keyword evidence="2" id="KW-0067">ATP-binding</keyword>
<dbReference type="Pfam" id="PF13191">
    <property type="entry name" value="AAA_16"/>
    <property type="match status" value="1"/>
</dbReference>
<evidence type="ECO:0000313" key="4">
    <source>
        <dbReference type="EMBL" id="MDQ0365048.1"/>
    </source>
</evidence>
<dbReference type="RefSeq" id="WP_307237171.1">
    <property type="nucleotide sequence ID" value="NZ_JAUSUZ010000001.1"/>
</dbReference>
<dbReference type="InterPro" id="IPR027417">
    <property type="entry name" value="P-loop_NTPase"/>
</dbReference>
<dbReference type="InterPro" id="IPR041664">
    <property type="entry name" value="AAA_16"/>
</dbReference>
<gene>
    <name evidence="4" type="ORF">J2S42_001717</name>
</gene>
<evidence type="ECO:0000256" key="1">
    <source>
        <dbReference type="ARBA" id="ARBA00022741"/>
    </source>
</evidence>
<dbReference type="PANTHER" id="PTHR16305:SF35">
    <property type="entry name" value="TRANSCRIPTIONAL ACTIVATOR DOMAIN"/>
    <property type="match status" value="1"/>
</dbReference>
<keyword evidence="5" id="KW-1185">Reference proteome</keyword>